<dbReference type="GO" id="GO:0043024">
    <property type="term" value="F:ribosomal small subunit binding"/>
    <property type="evidence" value="ECO:0007669"/>
    <property type="project" value="TreeGrafter"/>
</dbReference>
<comment type="caution">
    <text evidence="4">The sequence shown here is derived from an EMBL/GenBank/DDBJ whole genome shotgun (WGS) entry which is preliminary data.</text>
</comment>
<dbReference type="PANTHER" id="PTHR33515:SF1">
    <property type="entry name" value="RIBOSOME-BINDING FACTOR A, CHLOROPLASTIC-RELATED"/>
    <property type="match status" value="1"/>
</dbReference>
<sequence>MPSQIRLQRISDRIRKELSEMLVYELSDPRLRQVFITDVNIDRELAYANIYISAVEGSSRAKEVLAGLESASGFIRRTLSGRVELRSFPRLRFHWDPTPEQADHIEKVLGSIREDEARREEKDARSKNDD</sequence>
<proteinExistence type="inferred from homology"/>
<dbReference type="AlphaFoldDB" id="A0A8J6TJL9"/>
<protein>
    <recommendedName>
        <fullName evidence="2">Ribosome-binding factor A</fullName>
    </recommendedName>
</protein>
<dbReference type="Gene3D" id="3.30.300.20">
    <property type="match status" value="1"/>
</dbReference>
<reference evidence="4 5" key="1">
    <citation type="submission" date="2020-08" db="EMBL/GenBank/DDBJ databases">
        <title>Bridging the membrane lipid divide: bacteria of the FCB group superphylum have the potential to synthesize archaeal ether lipids.</title>
        <authorList>
            <person name="Villanueva L."/>
            <person name="Von Meijenfeldt F.A.B."/>
            <person name="Westbye A.B."/>
            <person name="Yadav S."/>
            <person name="Hopmans E.C."/>
            <person name="Dutilh B.E."/>
            <person name="Sinninghe Damste J.S."/>
        </authorList>
    </citation>
    <scope>NUCLEOTIDE SEQUENCE [LARGE SCALE GENOMIC DNA]</scope>
    <source>
        <strain evidence="4">NIOZ-UU36</strain>
    </source>
</reference>
<dbReference type="Pfam" id="PF02033">
    <property type="entry name" value="RBFA"/>
    <property type="match status" value="1"/>
</dbReference>
<dbReference type="InterPro" id="IPR023799">
    <property type="entry name" value="RbfA_dom_sf"/>
</dbReference>
<evidence type="ECO:0000256" key="1">
    <source>
        <dbReference type="ARBA" id="ARBA00022517"/>
    </source>
</evidence>
<gene>
    <name evidence="2 4" type="primary">rbfA</name>
    <name evidence="4" type="ORF">H8E29_15315</name>
</gene>
<dbReference type="SUPFAM" id="SSF89919">
    <property type="entry name" value="Ribosome-binding factor A, RbfA"/>
    <property type="match status" value="1"/>
</dbReference>
<accession>A0A8J6TJL9</accession>
<evidence type="ECO:0000256" key="3">
    <source>
        <dbReference type="SAM" id="MobiDB-lite"/>
    </source>
</evidence>
<comment type="function">
    <text evidence="2">One of several proteins that assist in the late maturation steps of the functional core of the 30S ribosomal subunit. Associates with free 30S ribosomal subunits (but not with 30S subunits that are part of 70S ribosomes or polysomes). Required for efficient processing of 16S rRNA. May interact with the 5'-terminal helix region of 16S rRNA.</text>
</comment>
<dbReference type="GO" id="GO:0030490">
    <property type="term" value="P:maturation of SSU-rRNA"/>
    <property type="evidence" value="ECO:0007669"/>
    <property type="project" value="UniProtKB-UniRule"/>
</dbReference>
<keyword evidence="1 2" id="KW-0690">Ribosome biogenesis</keyword>
<dbReference type="NCBIfam" id="TIGR00082">
    <property type="entry name" value="rbfA"/>
    <property type="match status" value="1"/>
</dbReference>
<dbReference type="PROSITE" id="PS01319">
    <property type="entry name" value="RBFA"/>
    <property type="match status" value="1"/>
</dbReference>
<dbReference type="EMBL" id="JACNJN010000178">
    <property type="protein sequence ID" value="MBC8336630.1"/>
    <property type="molecule type" value="Genomic_DNA"/>
</dbReference>
<evidence type="ECO:0000313" key="4">
    <source>
        <dbReference type="EMBL" id="MBC8336630.1"/>
    </source>
</evidence>
<dbReference type="PANTHER" id="PTHR33515">
    <property type="entry name" value="RIBOSOME-BINDING FACTOR A, CHLOROPLASTIC-RELATED"/>
    <property type="match status" value="1"/>
</dbReference>
<keyword evidence="2" id="KW-0963">Cytoplasm</keyword>
<dbReference type="Proteomes" id="UP000614469">
    <property type="component" value="Unassembled WGS sequence"/>
</dbReference>
<dbReference type="InterPro" id="IPR000238">
    <property type="entry name" value="RbfA"/>
</dbReference>
<dbReference type="GO" id="GO:0005829">
    <property type="term" value="C:cytosol"/>
    <property type="evidence" value="ECO:0007669"/>
    <property type="project" value="TreeGrafter"/>
</dbReference>
<dbReference type="InterPro" id="IPR015946">
    <property type="entry name" value="KH_dom-like_a/b"/>
</dbReference>
<feature type="region of interest" description="Disordered" evidence="3">
    <location>
        <begin position="110"/>
        <end position="130"/>
    </location>
</feature>
<name>A0A8J6TJL9_9CHLR</name>
<dbReference type="HAMAP" id="MF_00003">
    <property type="entry name" value="RbfA"/>
    <property type="match status" value="1"/>
</dbReference>
<comment type="similarity">
    <text evidence="2">Belongs to the RbfA family.</text>
</comment>
<comment type="subunit">
    <text evidence="2">Monomer. Binds 30S ribosomal subunits, but not 50S ribosomal subunits or 70S ribosomes.</text>
</comment>
<comment type="subcellular location">
    <subcellularLocation>
        <location evidence="2">Cytoplasm</location>
    </subcellularLocation>
</comment>
<evidence type="ECO:0000313" key="5">
    <source>
        <dbReference type="Proteomes" id="UP000614469"/>
    </source>
</evidence>
<evidence type="ECO:0000256" key="2">
    <source>
        <dbReference type="HAMAP-Rule" id="MF_00003"/>
    </source>
</evidence>
<dbReference type="InterPro" id="IPR020053">
    <property type="entry name" value="Ribosome-bd_factorA_CS"/>
</dbReference>
<organism evidence="4 5">
    <name type="scientific">Candidatus Desulfolinea nitratireducens</name>
    <dbReference type="NCBI Taxonomy" id="2841698"/>
    <lineage>
        <taxon>Bacteria</taxon>
        <taxon>Bacillati</taxon>
        <taxon>Chloroflexota</taxon>
        <taxon>Anaerolineae</taxon>
        <taxon>Anaerolineales</taxon>
        <taxon>Anaerolineales incertae sedis</taxon>
        <taxon>Candidatus Desulfolinea</taxon>
    </lineage>
</organism>